<evidence type="ECO:0000256" key="1">
    <source>
        <dbReference type="SAM" id="MobiDB-lite"/>
    </source>
</evidence>
<dbReference type="OMA" id="NTMSMEG"/>
<keyword evidence="2" id="KW-0812">Transmembrane</keyword>
<keyword evidence="4" id="KW-1185">Reference proteome</keyword>
<sequence length="95" mass="10329">MGRGGSNNKRIVGLLVGAGGLLSFSMPFLIVQSKKDQNTMSMEGPLSTSQIRRGVYMNTGSKDIGRDPDWDLTTNSYKGRRTAYPPRDEASTTDA</sequence>
<dbReference type="AlphaFoldDB" id="A0A067C630"/>
<feature type="transmembrane region" description="Helical" evidence="2">
    <location>
        <begin position="12"/>
        <end position="31"/>
    </location>
</feature>
<proteinExistence type="predicted"/>
<feature type="region of interest" description="Disordered" evidence="1">
    <location>
        <begin position="59"/>
        <end position="95"/>
    </location>
</feature>
<name>A0A067C630_SAPPC</name>
<gene>
    <name evidence="3" type="ORF">SPRG_08556</name>
</gene>
<keyword evidence="2" id="KW-0472">Membrane</keyword>
<dbReference type="RefSeq" id="XP_012203187.1">
    <property type="nucleotide sequence ID" value="XM_012347797.1"/>
</dbReference>
<organism evidence="3 4">
    <name type="scientific">Saprolegnia parasitica (strain CBS 223.65)</name>
    <dbReference type="NCBI Taxonomy" id="695850"/>
    <lineage>
        <taxon>Eukaryota</taxon>
        <taxon>Sar</taxon>
        <taxon>Stramenopiles</taxon>
        <taxon>Oomycota</taxon>
        <taxon>Saprolegniomycetes</taxon>
        <taxon>Saprolegniales</taxon>
        <taxon>Saprolegniaceae</taxon>
        <taxon>Saprolegnia</taxon>
    </lineage>
</organism>
<evidence type="ECO:0000313" key="3">
    <source>
        <dbReference type="EMBL" id="KDO26194.1"/>
    </source>
</evidence>
<feature type="compositionally biased region" description="Basic and acidic residues" evidence="1">
    <location>
        <begin position="86"/>
        <end position="95"/>
    </location>
</feature>
<accession>A0A067C630</accession>
<protein>
    <submittedName>
        <fullName evidence="3">Uncharacterized protein</fullName>
    </submittedName>
</protein>
<dbReference type="KEGG" id="spar:SPRG_08556"/>
<evidence type="ECO:0000256" key="2">
    <source>
        <dbReference type="SAM" id="Phobius"/>
    </source>
</evidence>
<reference evidence="3 4" key="1">
    <citation type="journal article" date="2013" name="PLoS Genet.">
        <title>Distinctive expansion of potential virulence genes in the genome of the oomycete fish pathogen Saprolegnia parasitica.</title>
        <authorList>
            <person name="Jiang R.H."/>
            <person name="de Bruijn I."/>
            <person name="Haas B.J."/>
            <person name="Belmonte R."/>
            <person name="Lobach L."/>
            <person name="Christie J."/>
            <person name="van den Ackerveken G."/>
            <person name="Bottin A."/>
            <person name="Bulone V."/>
            <person name="Diaz-Moreno S.M."/>
            <person name="Dumas B."/>
            <person name="Fan L."/>
            <person name="Gaulin E."/>
            <person name="Govers F."/>
            <person name="Grenville-Briggs L.J."/>
            <person name="Horner N.R."/>
            <person name="Levin J.Z."/>
            <person name="Mammella M."/>
            <person name="Meijer H.J."/>
            <person name="Morris P."/>
            <person name="Nusbaum C."/>
            <person name="Oome S."/>
            <person name="Phillips A.J."/>
            <person name="van Rooyen D."/>
            <person name="Rzeszutek E."/>
            <person name="Saraiva M."/>
            <person name="Secombes C.J."/>
            <person name="Seidl M.F."/>
            <person name="Snel B."/>
            <person name="Stassen J.H."/>
            <person name="Sykes S."/>
            <person name="Tripathy S."/>
            <person name="van den Berg H."/>
            <person name="Vega-Arreguin J.C."/>
            <person name="Wawra S."/>
            <person name="Young S.K."/>
            <person name="Zeng Q."/>
            <person name="Dieguez-Uribeondo J."/>
            <person name="Russ C."/>
            <person name="Tyler B.M."/>
            <person name="van West P."/>
        </authorList>
    </citation>
    <scope>NUCLEOTIDE SEQUENCE [LARGE SCALE GENOMIC DNA]</scope>
    <source>
        <strain evidence="3 4">CBS 223.65</strain>
    </source>
</reference>
<dbReference type="EMBL" id="KK583226">
    <property type="protein sequence ID" value="KDO26194.1"/>
    <property type="molecule type" value="Genomic_DNA"/>
</dbReference>
<dbReference type="Proteomes" id="UP000030745">
    <property type="component" value="Unassembled WGS sequence"/>
</dbReference>
<keyword evidence="2" id="KW-1133">Transmembrane helix</keyword>
<evidence type="ECO:0000313" key="4">
    <source>
        <dbReference type="Proteomes" id="UP000030745"/>
    </source>
</evidence>
<dbReference type="OrthoDB" id="1911461at2759"/>
<dbReference type="VEuPathDB" id="FungiDB:SPRG_08556"/>
<dbReference type="GeneID" id="24130771"/>